<dbReference type="Proteomes" id="UP000316217">
    <property type="component" value="Unassembled WGS sequence"/>
</dbReference>
<evidence type="ECO:0000256" key="5">
    <source>
        <dbReference type="RuleBase" id="RU003949"/>
    </source>
</evidence>
<dbReference type="EMBL" id="RCOS01000062">
    <property type="protein sequence ID" value="RSN76303.1"/>
    <property type="molecule type" value="Genomic_DNA"/>
</dbReference>
<evidence type="ECO:0000313" key="8">
    <source>
        <dbReference type="Proteomes" id="UP000277582"/>
    </source>
</evidence>
<dbReference type="FunFam" id="2.40.150.20:FF:000007">
    <property type="entry name" value="50S ribosomal protein L14"/>
    <property type="match status" value="1"/>
</dbReference>
<dbReference type="GO" id="GO:0003735">
    <property type="term" value="F:structural constituent of ribosome"/>
    <property type="evidence" value="ECO:0007669"/>
    <property type="project" value="InterPro"/>
</dbReference>
<evidence type="ECO:0000256" key="2">
    <source>
        <dbReference type="ARBA" id="ARBA00022980"/>
    </source>
</evidence>
<evidence type="ECO:0000256" key="1">
    <source>
        <dbReference type="ARBA" id="ARBA00010745"/>
    </source>
</evidence>
<dbReference type="Gene3D" id="2.40.150.20">
    <property type="entry name" value="Ribosomal protein L14"/>
    <property type="match status" value="1"/>
</dbReference>
<evidence type="ECO:0000313" key="7">
    <source>
        <dbReference type="EMBL" id="RZN62439.1"/>
    </source>
</evidence>
<dbReference type="HAMAP" id="MF_01367">
    <property type="entry name" value="Ribosomal_uL14"/>
    <property type="match status" value="1"/>
</dbReference>
<dbReference type="Proteomes" id="UP000277582">
    <property type="component" value="Unassembled WGS sequence"/>
</dbReference>
<evidence type="ECO:0000313" key="9">
    <source>
        <dbReference type="Proteomes" id="UP000316217"/>
    </source>
</evidence>
<dbReference type="SMART" id="SM01374">
    <property type="entry name" value="Ribosomal_L14"/>
    <property type="match status" value="1"/>
</dbReference>
<keyword evidence="4" id="KW-0699">rRNA-binding</keyword>
<protein>
    <recommendedName>
        <fullName evidence="4">Large ribosomal subunit protein uL14</fullName>
    </recommendedName>
</protein>
<comment type="function">
    <text evidence="4">Binds to 23S rRNA. Forms part of two intersubunit bridges in the 70S ribosome.</text>
</comment>
<evidence type="ECO:0000256" key="3">
    <source>
        <dbReference type="ARBA" id="ARBA00023274"/>
    </source>
</evidence>
<dbReference type="PANTHER" id="PTHR11761:SF8">
    <property type="entry name" value="LARGE RIBOSOMAL SUBUNIT PROTEIN UL14"/>
    <property type="match status" value="1"/>
</dbReference>
<dbReference type="GO" id="GO:0022625">
    <property type="term" value="C:cytosolic large ribosomal subunit"/>
    <property type="evidence" value="ECO:0007669"/>
    <property type="project" value="TreeGrafter"/>
</dbReference>
<comment type="subunit">
    <text evidence="4">Part of the 50S ribosomal subunit. Forms a cluster with proteins L3 and L24e, part of which may contact the 16S rRNA in 2 intersubunit bridges.</text>
</comment>
<dbReference type="InterPro" id="IPR000218">
    <property type="entry name" value="Ribosomal_uL14"/>
</dbReference>
<keyword evidence="2 4" id="KW-0689">Ribosomal protein</keyword>
<comment type="similarity">
    <text evidence="1 4 5">Belongs to the universal ribosomal protein uL14 family.</text>
</comment>
<dbReference type="OrthoDB" id="23569at2157"/>
<dbReference type="GO" id="GO:0006412">
    <property type="term" value="P:translation"/>
    <property type="evidence" value="ECO:0007669"/>
    <property type="project" value="UniProtKB-UniRule"/>
</dbReference>
<dbReference type="GO" id="GO:0070180">
    <property type="term" value="F:large ribosomal subunit rRNA binding"/>
    <property type="evidence" value="ECO:0007669"/>
    <property type="project" value="TreeGrafter"/>
</dbReference>
<dbReference type="CDD" id="cd00337">
    <property type="entry name" value="Ribosomal_uL14"/>
    <property type="match status" value="1"/>
</dbReference>
<proteinExistence type="inferred from homology"/>
<organism evidence="6 8">
    <name type="scientific">Candidatus Methanodesulfokora washburnensis</name>
    <dbReference type="NCBI Taxonomy" id="2478471"/>
    <lineage>
        <taxon>Archaea</taxon>
        <taxon>Thermoproteota</taxon>
        <taxon>Candidatus Korarchaeia</taxon>
        <taxon>Candidatus Korarchaeia incertae sedis</taxon>
        <taxon>Candidatus Methanodesulfokora</taxon>
    </lineage>
</organism>
<reference evidence="7 9" key="2">
    <citation type="journal article" date="2019" name="Nat. Microbiol.">
        <title>Wide diversity of methane and short-chain alkane metabolisms in uncultured archaea.</title>
        <authorList>
            <person name="Borrel G."/>
            <person name="Adam P.S."/>
            <person name="McKay L.J."/>
            <person name="Chen L.X."/>
            <person name="Sierra-Garcia I.N."/>
            <person name="Sieber C.M."/>
            <person name="Letourneur Q."/>
            <person name="Ghozlane A."/>
            <person name="Andersen G.L."/>
            <person name="Li W.J."/>
            <person name="Hallam S.J."/>
            <person name="Muyzer G."/>
            <person name="de Oliveira V.M."/>
            <person name="Inskeep W.P."/>
            <person name="Banfield J.F."/>
            <person name="Gribaldo S."/>
        </authorList>
    </citation>
    <scope>NUCLEOTIDE SEQUENCE [LARGE SCALE GENOMIC DNA]</scope>
    <source>
        <strain evidence="7">NM4</strain>
    </source>
</reference>
<dbReference type="Pfam" id="PF00238">
    <property type="entry name" value="Ribosomal_L14"/>
    <property type="match status" value="1"/>
</dbReference>
<dbReference type="InterPro" id="IPR036853">
    <property type="entry name" value="Ribosomal_uL14_sf"/>
</dbReference>
<dbReference type="AlphaFoldDB" id="A0A3R9PK73"/>
<dbReference type="EMBL" id="RXII01000047">
    <property type="protein sequence ID" value="RZN62439.1"/>
    <property type="molecule type" value="Genomic_DNA"/>
</dbReference>
<evidence type="ECO:0000313" key="6">
    <source>
        <dbReference type="EMBL" id="RSN76303.1"/>
    </source>
</evidence>
<sequence>MARRAVRRRKAKGIKPRISRGLPVMARVKCADNTGARILQIISVVGYKGRKGRIPSASVGDMVVAVVKQGKYDLLHKPLRAIIVRQRKPFRRKSGQWVVFEDNAAIIVNEDATPVGTEIRGPIAKEAIEKWPSISALSAIVV</sequence>
<accession>A0A3R9PK73</accession>
<dbReference type="RefSeq" id="WP_125670924.1">
    <property type="nucleotide sequence ID" value="NZ_RCOS01000062.1"/>
</dbReference>
<gene>
    <name evidence="4" type="primary">rpl14</name>
    <name evidence="6" type="ORF">D6D85_04460</name>
    <name evidence="7" type="ORF">EF810_02850</name>
</gene>
<name>A0A3R9PK73_9CREN</name>
<dbReference type="NCBIfam" id="NF006344">
    <property type="entry name" value="PRK08571.1"/>
    <property type="match status" value="1"/>
</dbReference>
<keyword evidence="4" id="KW-0694">RNA-binding</keyword>
<keyword evidence="8" id="KW-1185">Reference proteome</keyword>
<keyword evidence="3 4" id="KW-0687">Ribonucleoprotein</keyword>
<comment type="caution">
    <text evidence="6">The sequence shown here is derived from an EMBL/GenBank/DDBJ whole genome shotgun (WGS) entry which is preliminary data.</text>
</comment>
<evidence type="ECO:0000256" key="4">
    <source>
        <dbReference type="HAMAP-Rule" id="MF_01367"/>
    </source>
</evidence>
<dbReference type="SUPFAM" id="SSF50193">
    <property type="entry name" value="Ribosomal protein L14"/>
    <property type="match status" value="1"/>
</dbReference>
<reference evidence="6 8" key="1">
    <citation type="submission" date="2018-10" db="EMBL/GenBank/DDBJ databases">
        <title>Co-occurring genomic capacity for anaerobic methane metabolism and dissimilatory sulfite reduction discovered in the Korarchaeota.</title>
        <authorList>
            <person name="Mckay L.J."/>
            <person name="Dlakic M."/>
            <person name="Fields M.W."/>
            <person name="Delmont T.O."/>
            <person name="Eren A.M."/>
            <person name="Jay Z.J."/>
            <person name="Klingelsmith K.B."/>
            <person name="Rusch D.B."/>
            <person name="Inskeep W.P."/>
        </authorList>
    </citation>
    <scope>NUCLEOTIDE SEQUENCE [LARGE SCALE GENOMIC DNA]</scope>
    <source>
        <strain evidence="6 8">MDKW</strain>
    </source>
</reference>
<dbReference type="PANTHER" id="PTHR11761">
    <property type="entry name" value="50S/60S RIBOSOMAL PROTEIN L14/L23"/>
    <property type="match status" value="1"/>
</dbReference>